<feature type="coiled-coil region" evidence="1">
    <location>
        <begin position="170"/>
        <end position="197"/>
    </location>
</feature>
<keyword evidence="1" id="KW-0175">Coiled coil</keyword>
<dbReference type="AlphaFoldDB" id="A0A5J4UR00"/>
<dbReference type="Proteomes" id="UP000324800">
    <property type="component" value="Unassembled WGS sequence"/>
</dbReference>
<dbReference type="EMBL" id="SNRW01013569">
    <property type="protein sequence ID" value="KAA6372482.1"/>
    <property type="molecule type" value="Genomic_DNA"/>
</dbReference>
<sequence length="304" mass="35438">MVSRLTKEQLGSLDRLICFVGIHDLSNGTVLHERFGLENALEYYQVARPCIYSNDLKQKIVATVRQRKQEELQKKSQEQVTSSPATLQSANVMSSFAQPEDQSVQYEEQDNLQTMISKLTIEQLETLNRLICFVDMNNQFVTESSLRSKLQRALEYYNISGPYINSNDLKQRIVAAIQQRQQEILQLQDEVTQRRRQAQSGIYATLLPAHLGKQVLPAQQKEEEKDKEPPKLKKYPIKIRYSLDGSNLSPQFIMQQLKRQEYDKDDDDLIYNEPLDILTFELDKYDYDYSQPSSEARIREFLNQ</sequence>
<reference evidence="2 3" key="1">
    <citation type="submission" date="2019-03" db="EMBL/GenBank/DDBJ databases">
        <title>Single cell metagenomics reveals metabolic interactions within the superorganism composed of flagellate Streblomastix strix and complex community of Bacteroidetes bacteria on its surface.</title>
        <authorList>
            <person name="Treitli S.C."/>
            <person name="Kolisko M."/>
            <person name="Husnik F."/>
            <person name="Keeling P."/>
            <person name="Hampl V."/>
        </authorList>
    </citation>
    <scope>NUCLEOTIDE SEQUENCE [LARGE SCALE GENOMIC DNA]</scope>
    <source>
        <strain evidence="2">ST1C</strain>
    </source>
</reference>
<name>A0A5J4UR00_9EUKA</name>
<accession>A0A5J4UR00</accession>
<comment type="caution">
    <text evidence="2">The sequence shown here is derived from an EMBL/GenBank/DDBJ whole genome shotgun (WGS) entry which is preliminary data.</text>
</comment>
<proteinExistence type="predicted"/>
<evidence type="ECO:0000313" key="2">
    <source>
        <dbReference type="EMBL" id="KAA6372482.1"/>
    </source>
</evidence>
<protein>
    <submittedName>
        <fullName evidence="2">Uncharacterized protein</fullName>
    </submittedName>
</protein>
<evidence type="ECO:0000313" key="3">
    <source>
        <dbReference type="Proteomes" id="UP000324800"/>
    </source>
</evidence>
<gene>
    <name evidence="2" type="ORF">EZS28_031991</name>
</gene>
<evidence type="ECO:0000256" key="1">
    <source>
        <dbReference type="SAM" id="Coils"/>
    </source>
</evidence>
<organism evidence="2 3">
    <name type="scientific">Streblomastix strix</name>
    <dbReference type="NCBI Taxonomy" id="222440"/>
    <lineage>
        <taxon>Eukaryota</taxon>
        <taxon>Metamonada</taxon>
        <taxon>Preaxostyla</taxon>
        <taxon>Oxymonadida</taxon>
        <taxon>Streblomastigidae</taxon>
        <taxon>Streblomastix</taxon>
    </lineage>
</organism>